<dbReference type="InterPro" id="IPR011701">
    <property type="entry name" value="MFS"/>
</dbReference>
<evidence type="ECO:0000256" key="6">
    <source>
        <dbReference type="SAM" id="Phobius"/>
    </source>
</evidence>
<keyword evidence="3 6" id="KW-0812">Transmembrane</keyword>
<feature type="transmembrane region" description="Helical" evidence="6">
    <location>
        <begin position="200"/>
        <end position="223"/>
    </location>
</feature>
<dbReference type="Proteomes" id="UP001432062">
    <property type="component" value="Chromosome"/>
</dbReference>
<feature type="transmembrane region" description="Helical" evidence="6">
    <location>
        <begin position="229"/>
        <end position="250"/>
    </location>
</feature>
<dbReference type="EMBL" id="CP109441">
    <property type="protein sequence ID" value="WUV48427.1"/>
    <property type="molecule type" value="Genomic_DNA"/>
</dbReference>
<feature type="transmembrane region" description="Helical" evidence="6">
    <location>
        <begin position="287"/>
        <end position="306"/>
    </location>
</feature>
<evidence type="ECO:0000259" key="7">
    <source>
        <dbReference type="PROSITE" id="PS50850"/>
    </source>
</evidence>
<accession>A0ABZ1Z2T8</accession>
<evidence type="ECO:0000256" key="4">
    <source>
        <dbReference type="ARBA" id="ARBA00022989"/>
    </source>
</evidence>
<dbReference type="InterPro" id="IPR036259">
    <property type="entry name" value="MFS_trans_sf"/>
</dbReference>
<feature type="transmembrane region" description="Helical" evidence="6">
    <location>
        <begin position="262"/>
        <end position="281"/>
    </location>
</feature>
<keyword evidence="2" id="KW-1003">Cell membrane</keyword>
<name>A0ABZ1Z2T8_9NOCA</name>
<dbReference type="PANTHER" id="PTHR43124">
    <property type="entry name" value="PURINE EFFLUX PUMP PBUE"/>
    <property type="match status" value="1"/>
</dbReference>
<evidence type="ECO:0000256" key="5">
    <source>
        <dbReference type="ARBA" id="ARBA00023136"/>
    </source>
</evidence>
<evidence type="ECO:0000313" key="9">
    <source>
        <dbReference type="Proteomes" id="UP001432062"/>
    </source>
</evidence>
<dbReference type="InterPro" id="IPR050189">
    <property type="entry name" value="MFS_Efflux_Transporters"/>
</dbReference>
<protein>
    <submittedName>
        <fullName evidence="8">MFS transporter</fullName>
    </submittedName>
</protein>
<feature type="transmembrane region" description="Helical" evidence="6">
    <location>
        <begin position="156"/>
        <end position="179"/>
    </location>
</feature>
<evidence type="ECO:0000313" key="8">
    <source>
        <dbReference type="EMBL" id="WUV48427.1"/>
    </source>
</evidence>
<gene>
    <name evidence="8" type="ORF">OG563_09650</name>
</gene>
<feature type="transmembrane region" description="Helical" evidence="6">
    <location>
        <begin position="95"/>
        <end position="117"/>
    </location>
</feature>
<dbReference type="Pfam" id="PF07690">
    <property type="entry name" value="MFS_1"/>
    <property type="match status" value="1"/>
</dbReference>
<feature type="transmembrane region" description="Helical" evidence="6">
    <location>
        <begin position="33"/>
        <end position="58"/>
    </location>
</feature>
<evidence type="ECO:0000256" key="3">
    <source>
        <dbReference type="ARBA" id="ARBA00022692"/>
    </source>
</evidence>
<feature type="transmembrane region" description="Helical" evidence="6">
    <location>
        <begin position="70"/>
        <end position="89"/>
    </location>
</feature>
<organism evidence="8 9">
    <name type="scientific">Nocardia vinacea</name>
    <dbReference type="NCBI Taxonomy" id="96468"/>
    <lineage>
        <taxon>Bacteria</taxon>
        <taxon>Bacillati</taxon>
        <taxon>Actinomycetota</taxon>
        <taxon>Actinomycetes</taxon>
        <taxon>Mycobacteriales</taxon>
        <taxon>Nocardiaceae</taxon>
        <taxon>Nocardia</taxon>
    </lineage>
</organism>
<dbReference type="RefSeq" id="WP_327101456.1">
    <property type="nucleotide sequence ID" value="NZ_CP109149.1"/>
</dbReference>
<sequence length="386" mass="38792">MRPAVFALMLVVFSLTTGEFVIAGILPEVADGLGVSVAAAGLLVSAYALGMIVGGPVVTVATARLPRKPLVVGLVAVAVVANLGSALAPNYSTVLLARFAAGLVVATFFAVAIATVVSTAEPGREAAAVAQVALGMNLGIVGGTPIGAAIGQTFGWRATFVSVAVCAAVALLLVLRFLPTMPAPSSGSMRGELRVFADRRVQLAIALTALGNVGVVTVFTYFTPLLTEVSGFAAGVVPALLLVYGAGAVLGNYLGGRLADKALMPSLVGLLAALASTPALLWAVAEIQLITVALIFVLGVLAFAIIPGMQIRVVTAAGAAPTLAVAVNASGFQLAAACAGRIGGWAIDDGPGLRSIYPIAAVLTISGSAMALYMLRRDRKTVSESS</sequence>
<dbReference type="PROSITE" id="PS50850">
    <property type="entry name" value="MFS"/>
    <property type="match status" value="1"/>
</dbReference>
<feature type="domain" description="Major facilitator superfamily (MFS) profile" evidence="7">
    <location>
        <begin position="4"/>
        <end position="379"/>
    </location>
</feature>
<feature type="transmembrane region" description="Helical" evidence="6">
    <location>
        <begin position="356"/>
        <end position="375"/>
    </location>
</feature>
<dbReference type="PANTHER" id="PTHR43124:SF8">
    <property type="entry name" value="INNER MEMBRANE TRANSPORT PROTEIN YDHP"/>
    <property type="match status" value="1"/>
</dbReference>
<reference evidence="8" key="1">
    <citation type="submission" date="2022-10" db="EMBL/GenBank/DDBJ databases">
        <title>The complete genomes of actinobacterial strains from the NBC collection.</title>
        <authorList>
            <person name="Joergensen T.S."/>
            <person name="Alvarez Arevalo M."/>
            <person name="Sterndorff E.B."/>
            <person name="Faurdal D."/>
            <person name="Vuksanovic O."/>
            <person name="Mourched A.-S."/>
            <person name="Charusanti P."/>
            <person name="Shaw S."/>
            <person name="Blin K."/>
            <person name="Weber T."/>
        </authorList>
    </citation>
    <scope>NUCLEOTIDE SEQUENCE</scope>
    <source>
        <strain evidence="8">NBC_01482</strain>
    </source>
</reference>
<evidence type="ECO:0000256" key="2">
    <source>
        <dbReference type="ARBA" id="ARBA00022475"/>
    </source>
</evidence>
<proteinExistence type="predicted"/>
<dbReference type="CDD" id="cd17324">
    <property type="entry name" value="MFS_NepI_like"/>
    <property type="match status" value="1"/>
</dbReference>
<dbReference type="SUPFAM" id="SSF103473">
    <property type="entry name" value="MFS general substrate transporter"/>
    <property type="match status" value="1"/>
</dbReference>
<comment type="subcellular location">
    <subcellularLocation>
        <location evidence="1">Cell membrane</location>
        <topology evidence="1">Multi-pass membrane protein</topology>
    </subcellularLocation>
</comment>
<dbReference type="Gene3D" id="1.20.1250.20">
    <property type="entry name" value="MFS general substrate transporter like domains"/>
    <property type="match status" value="2"/>
</dbReference>
<keyword evidence="5 6" id="KW-0472">Membrane</keyword>
<evidence type="ECO:0000256" key="1">
    <source>
        <dbReference type="ARBA" id="ARBA00004651"/>
    </source>
</evidence>
<keyword evidence="9" id="KW-1185">Reference proteome</keyword>
<feature type="transmembrane region" description="Helical" evidence="6">
    <location>
        <begin position="129"/>
        <end position="150"/>
    </location>
</feature>
<dbReference type="InterPro" id="IPR020846">
    <property type="entry name" value="MFS_dom"/>
</dbReference>
<keyword evidence="4 6" id="KW-1133">Transmembrane helix</keyword>